<gene>
    <name evidence="1" type="ORF">ACFPM7_12145</name>
</gene>
<keyword evidence="2" id="KW-1185">Reference proteome</keyword>
<organism evidence="1 2">
    <name type="scientific">Actinokineospora guangxiensis</name>
    <dbReference type="NCBI Taxonomy" id="1490288"/>
    <lineage>
        <taxon>Bacteria</taxon>
        <taxon>Bacillati</taxon>
        <taxon>Actinomycetota</taxon>
        <taxon>Actinomycetes</taxon>
        <taxon>Pseudonocardiales</taxon>
        <taxon>Pseudonocardiaceae</taxon>
        <taxon>Actinokineospora</taxon>
    </lineage>
</organism>
<dbReference type="EMBL" id="JBHSKF010000004">
    <property type="protein sequence ID" value="MFC5287804.1"/>
    <property type="molecule type" value="Genomic_DNA"/>
</dbReference>
<evidence type="ECO:0000313" key="1">
    <source>
        <dbReference type="EMBL" id="MFC5287804.1"/>
    </source>
</evidence>
<dbReference type="InterPro" id="IPR036520">
    <property type="entry name" value="UPF0759_sf"/>
</dbReference>
<dbReference type="Proteomes" id="UP001596157">
    <property type="component" value="Unassembled WGS sequence"/>
</dbReference>
<reference evidence="2" key="1">
    <citation type="journal article" date="2019" name="Int. J. Syst. Evol. Microbiol.">
        <title>The Global Catalogue of Microorganisms (GCM) 10K type strain sequencing project: providing services to taxonomists for standard genome sequencing and annotation.</title>
        <authorList>
            <consortium name="The Broad Institute Genomics Platform"/>
            <consortium name="The Broad Institute Genome Sequencing Center for Infectious Disease"/>
            <person name="Wu L."/>
            <person name="Ma J."/>
        </authorList>
    </citation>
    <scope>NUCLEOTIDE SEQUENCE [LARGE SCALE GENOMIC DNA]</scope>
    <source>
        <strain evidence="2">CCUG 59778</strain>
    </source>
</reference>
<dbReference type="InterPro" id="IPR002763">
    <property type="entry name" value="DUF72"/>
</dbReference>
<name>A0ABW0EP64_9PSEU</name>
<dbReference type="PANTHER" id="PTHR30348:SF4">
    <property type="entry name" value="DUF72 DOMAIN-CONTAINING PROTEIN"/>
    <property type="match status" value="1"/>
</dbReference>
<protein>
    <submittedName>
        <fullName evidence="1">DUF72 domain-containing protein</fullName>
    </submittedName>
</protein>
<evidence type="ECO:0000313" key="2">
    <source>
        <dbReference type="Proteomes" id="UP001596157"/>
    </source>
</evidence>
<dbReference type="SUPFAM" id="SSF117396">
    <property type="entry name" value="TM1631-like"/>
    <property type="match status" value="1"/>
</dbReference>
<proteinExistence type="predicted"/>
<dbReference type="Pfam" id="PF01904">
    <property type="entry name" value="DUF72"/>
    <property type="match status" value="1"/>
</dbReference>
<comment type="caution">
    <text evidence="1">The sequence shown here is derived from an EMBL/GenBank/DDBJ whole genome shotgun (WGS) entry which is preliminary data.</text>
</comment>
<dbReference type="PANTHER" id="PTHR30348">
    <property type="entry name" value="UNCHARACTERIZED PROTEIN YECE"/>
    <property type="match status" value="1"/>
</dbReference>
<dbReference type="Gene3D" id="3.20.20.410">
    <property type="entry name" value="Protein of unknown function UPF0759"/>
    <property type="match status" value="1"/>
</dbReference>
<accession>A0ABW0EP64</accession>
<sequence>MAGQIWIGTSGWVYPHWRKGAFYPQGTTQKKELGYLSARVRSVEINASFYSLQKPSSYESWSAQTPEDFVFAVKGSQFVTHMKRLLNPEVTLPNFFASGLLALGPKLGPILWQLPPNFRFDVDRVTAFLDALPRTTAEAAALAEHHDERLDGRAHTTTDADRPLRHAFEVRNPTFVCQEFTDLMREKEAAIVVASAAGEWPQIEEVTADFMYLRLHGDEDVYSSGYPAKALDDWARKIRAWRRSGDVYAYFDNDAEGHAPHDAQKLLSRLER</sequence>
<dbReference type="RefSeq" id="WP_378247099.1">
    <property type="nucleotide sequence ID" value="NZ_JBHSKF010000004.1"/>
</dbReference>